<name>S2JPD3_MUCC1</name>
<feature type="domain" description="C2H2-type" evidence="1">
    <location>
        <begin position="1"/>
        <end position="22"/>
    </location>
</feature>
<proteinExistence type="predicted"/>
<evidence type="ECO:0000313" key="3">
    <source>
        <dbReference type="Proteomes" id="UP000014254"/>
    </source>
</evidence>
<dbReference type="InterPro" id="IPR013087">
    <property type="entry name" value="Znf_C2H2_type"/>
</dbReference>
<feature type="domain" description="C2H2-type" evidence="1">
    <location>
        <begin position="47"/>
        <end position="68"/>
    </location>
</feature>
<protein>
    <recommendedName>
        <fullName evidence="1">C2H2-type domain-containing protein</fullName>
    </recommendedName>
</protein>
<gene>
    <name evidence="2" type="ORF">HMPREF1544_08767</name>
</gene>
<dbReference type="InParanoid" id="S2JPD3"/>
<organism evidence="2 3">
    <name type="scientific">Mucor circinelloides f. circinelloides (strain 1006PhL)</name>
    <name type="common">Mucormycosis agent</name>
    <name type="synonym">Calyptromyces circinelloides</name>
    <dbReference type="NCBI Taxonomy" id="1220926"/>
    <lineage>
        <taxon>Eukaryota</taxon>
        <taxon>Fungi</taxon>
        <taxon>Fungi incertae sedis</taxon>
        <taxon>Mucoromycota</taxon>
        <taxon>Mucoromycotina</taxon>
        <taxon>Mucoromycetes</taxon>
        <taxon>Mucorales</taxon>
        <taxon>Mucorineae</taxon>
        <taxon>Mucoraceae</taxon>
        <taxon>Mucor</taxon>
    </lineage>
</organism>
<dbReference type="VEuPathDB" id="FungiDB:HMPREF1544_08767"/>
<sequence>CKLCKRNLSETESYKKHLYGLHNMDCRLPHQKPQDVIPDFNDRNYYCPPCNRSLLYLPSFLRHLERAHAMYTEGPQTLIPVPNINDDNNSCRICRENYSCKREYRRHLHLAHLITLSPFLGDFS</sequence>
<accession>S2JPD3</accession>
<evidence type="ECO:0000259" key="1">
    <source>
        <dbReference type="PROSITE" id="PS00028"/>
    </source>
</evidence>
<dbReference type="EMBL" id="KE124038">
    <property type="protein sequence ID" value="EPB84463.1"/>
    <property type="molecule type" value="Genomic_DNA"/>
</dbReference>
<feature type="domain" description="C2H2-type" evidence="1">
    <location>
        <begin position="91"/>
        <end position="112"/>
    </location>
</feature>
<dbReference type="AlphaFoldDB" id="S2JPD3"/>
<reference evidence="3" key="1">
    <citation type="submission" date="2013-05" db="EMBL/GenBank/DDBJ databases">
        <title>The Genome sequence of Mucor circinelloides f. circinelloides 1006PhL.</title>
        <authorList>
            <consortium name="The Broad Institute Genomics Platform"/>
            <person name="Cuomo C."/>
            <person name="Earl A."/>
            <person name="Findley K."/>
            <person name="Lee S.C."/>
            <person name="Walker B."/>
            <person name="Young S."/>
            <person name="Zeng Q."/>
            <person name="Gargeya S."/>
            <person name="Fitzgerald M."/>
            <person name="Haas B."/>
            <person name="Abouelleil A."/>
            <person name="Allen A.W."/>
            <person name="Alvarado L."/>
            <person name="Arachchi H.M."/>
            <person name="Berlin A.M."/>
            <person name="Chapman S.B."/>
            <person name="Gainer-Dewar J."/>
            <person name="Goldberg J."/>
            <person name="Griggs A."/>
            <person name="Gujja S."/>
            <person name="Hansen M."/>
            <person name="Howarth C."/>
            <person name="Imamovic A."/>
            <person name="Ireland A."/>
            <person name="Larimer J."/>
            <person name="McCowan C."/>
            <person name="Murphy C."/>
            <person name="Pearson M."/>
            <person name="Poon T.W."/>
            <person name="Priest M."/>
            <person name="Roberts A."/>
            <person name="Saif S."/>
            <person name="Shea T."/>
            <person name="Sisk P."/>
            <person name="Sykes S."/>
            <person name="Wortman J."/>
            <person name="Nusbaum C."/>
            <person name="Birren B."/>
        </authorList>
    </citation>
    <scope>NUCLEOTIDE SEQUENCE [LARGE SCALE GENOMIC DNA]</scope>
    <source>
        <strain evidence="3">1006PhL</strain>
    </source>
</reference>
<keyword evidence="3" id="KW-1185">Reference proteome</keyword>
<dbReference type="OrthoDB" id="2202020at2759"/>
<feature type="non-terminal residue" evidence="2">
    <location>
        <position position="124"/>
    </location>
</feature>
<evidence type="ECO:0000313" key="2">
    <source>
        <dbReference type="EMBL" id="EPB84463.1"/>
    </source>
</evidence>
<feature type="non-terminal residue" evidence="2">
    <location>
        <position position="1"/>
    </location>
</feature>
<dbReference type="PROSITE" id="PS00028">
    <property type="entry name" value="ZINC_FINGER_C2H2_1"/>
    <property type="match status" value="3"/>
</dbReference>
<dbReference type="SMART" id="SM00355">
    <property type="entry name" value="ZnF_C2H2"/>
    <property type="match status" value="3"/>
</dbReference>
<dbReference type="Proteomes" id="UP000014254">
    <property type="component" value="Unassembled WGS sequence"/>
</dbReference>